<dbReference type="RefSeq" id="WP_342757788.1">
    <property type="nucleotide sequence ID" value="NZ_CP146256.1"/>
</dbReference>
<protein>
    <submittedName>
        <fullName evidence="8">ABC transporter substrate-binding protein</fullName>
    </submittedName>
</protein>
<keyword evidence="9" id="KW-1185">Reference proteome</keyword>
<feature type="chain" id="PRO_5045113482" evidence="6">
    <location>
        <begin position="22"/>
        <end position="347"/>
    </location>
</feature>
<dbReference type="InterPro" id="IPR002491">
    <property type="entry name" value="ABC_transptr_periplasmic_BD"/>
</dbReference>
<dbReference type="PROSITE" id="PS50983">
    <property type="entry name" value="FE_B12_PBP"/>
    <property type="match status" value="1"/>
</dbReference>
<comment type="similarity">
    <text evidence="2">Belongs to the bacterial solute-binding protein 8 family.</text>
</comment>
<dbReference type="Gene3D" id="3.40.50.1980">
    <property type="entry name" value="Nitrogenase molybdenum iron protein domain"/>
    <property type="match status" value="2"/>
</dbReference>
<reference evidence="8 9" key="1">
    <citation type="submission" date="2024-02" db="EMBL/GenBank/DDBJ databases">
        <title>Bacterial strain from lacustrine sediment.</title>
        <authorList>
            <person name="Petit C."/>
            <person name="Fadhlaoui K."/>
        </authorList>
    </citation>
    <scope>NUCLEOTIDE SEQUENCE [LARGE SCALE GENOMIC DNA]</scope>
    <source>
        <strain evidence="8 9">IPX-CK</strain>
    </source>
</reference>
<sequence>MNKIKKMLPLTLALAALLALSACGSSQSQNTSEASADSSGESDSGTVSIEESDSGTVSIEESGSRTVSTVMGDIEVPANPQRVVVNWYVGEVLATGLNVVGYSSWAQETMPFYDQMMASTKIENWEQEEVMALEPDLIVTYSKDDFETFSKVAPVLVIEESIPSPERTRIIGEATGTLETANKNITAFETKLADAKEIFKAEAFDGKTFSILEDWGSSGEWAGIAYETGSRGGTLVYSYLGLQYPDKLTELIETSGNGRGTISYEVAHEYFGDYILWFRQEGKESEYAKSDIWQSIPAVAEGRVLEIPGEYQGLFYYDDVLSLTAQLDYLVDALNTLVEPNDVTERK</sequence>
<feature type="region of interest" description="Disordered" evidence="5">
    <location>
        <begin position="28"/>
        <end position="64"/>
    </location>
</feature>
<comment type="subcellular location">
    <subcellularLocation>
        <location evidence="1">Cell envelope</location>
    </subcellularLocation>
</comment>
<organism evidence="8 9">
    <name type="scientific">Kineothrix sedimenti</name>
    <dbReference type="NCBI Taxonomy" id="3123317"/>
    <lineage>
        <taxon>Bacteria</taxon>
        <taxon>Bacillati</taxon>
        <taxon>Bacillota</taxon>
        <taxon>Clostridia</taxon>
        <taxon>Lachnospirales</taxon>
        <taxon>Lachnospiraceae</taxon>
        <taxon>Kineothrix</taxon>
    </lineage>
</organism>
<gene>
    <name evidence="8" type="ORF">V6984_00015</name>
</gene>
<evidence type="ECO:0000259" key="7">
    <source>
        <dbReference type="PROSITE" id="PS50983"/>
    </source>
</evidence>
<evidence type="ECO:0000256" key="6">
    <source>
        <dbReference type="SAM" id="SignalP"/>
    </source>
</evidence>
<dbReference type="InterPro" id="IPR051313">
    <property type="entry name" value="Bact_iron-sidero_bind"/>
</dbReference>
<evidence type="ECO:0000256" key="3">
    <source>
        <dbReference type="ARBA" id="ARBA00022448"/>
    </source>
</evidence>
<feature type="domain" description="Fe/B12 periplasmic-binding" evidence="7">
    <location>
        <begin position="82"/>
        <end position="338"/>
    </location>
</feature>
<evidence type="ECO:0000313" key="8">
    <source>
        <dbReference type="EMBL" id="XAH74194.1"/>
    </source>
</evidence>
<dbReference type="PANTHER" id="PTHR30532:SF29">
    <property type="entry name" value="FE(3+) DICITRATE-BINDING PERIPLASMIC PROTEIN"/>
    <property type="match status" value="1"/>
</dbReference>
<dbReference type="SUPFAM" id="SSF53807">
    <property type="entry name" value="Helical backbone' metal receptor"/>
    <property type="match status" value="1"/>
</dbReference>
<evidence type="ECO:0000256" key="5">
    <source>
        <dbReference type="SAM" id="MobiDB-lite"/>
    </source>
</evidence>
<dbReference type="PANTHER" id="PTHR30532">
    <property type="entry name" value="IRON III DICITRATE-BINDING PERIPLASMIC PROTEIN"/>
    <property type="match status" value="1"/>
</dbReference>
<dbReference type="PROSITE" id="PS51257">
    <property type="entry name" value="PROKAR_LIPOPROTEIN"/>
    <property type="match status" value="1"/>
</dbReference>
<evidence type="ECO:0000256" key="4">
    <source>
        <dbReference type="ARBA" id="ARBA00022729"/>
    </source>
</evidence>
<proteinExistence type="inferred from homology"/>
<feature type="compositionally biased region" description="Polar residues" evidence="5">
    <location>
        <begin position="54"/>
        <end position="64"/>
    </location>
</feature>
<keyword evidence="3" id="KW-0813">Transport</keyword>
<dbReference type="EMBL" id="CP146256">
    <property type="protein sequence ID" value="XAH74194.1"/>
    <property type="molecule type" value="Genomic_DNA"/>
</dbReference>
<keyword evidence="4 6" id="KW-0732">Signal</keyword>
<accession>A0ABZ3EX82</accession>
<evidence type="ECO:0000256" key="2">
    <source>
        <dbReference type="ARBA" id="ARBA00008814"/>
    </source>
</evidence>
<dbReference type="Pfam" id="PF01497">
    <property type="entry name" value="Peripla_BP_2"/>
    <property type="match status" value="1"/>
</dbReference>
<feature type="signal peptide" evidence="6">
    <location>
        <begin position="1"/>
        <end position="21"/>
    </location>
</feature>
<dbReference type="Proteomes" id="UP001451571">
    <property type="component" value="Chromosome"/>
</dbReference>
<feature type="compositionally biased region" description="Low complexity" evidence="5">
    <location>
        <begin position="31"/>
        <end position="46"/>
    </location>
</feature>
<name>A0ABZ3EX82_9FIRM</name>
<evidence type="ECO:0000256" key="1">
    <source>
        <dbReference type="ARBA" id="ARBA00004196"/>
    </source>
</evidence>
<evidence type="ECO:0000313" key="9">
    <source>
        <dbReference type="Proteomes" id="UP001451571"/>
    </source>
</evidence>